<keyword evidence="2" id="KW-1185">Reference proteome</keyword>
<evidence type="ECO:0000313" key="2">
    <source>
        <dbReference type="Proteomes" id="UP000543419"/>
    </source>
</evidence>
<sequence>MSWMIHFNGQDFGPLPDDEYNELRVRMNRVAASGGGYVGWPERSVGDISSTCVRVSEFFWTPGAPLSFTHIPD</sequence>
<evidence type="ECO:0000313" key="1">
    <source>
        <dbReference type="EMBL" id="NMM98082.1"/>
    </source>
</evidence>
<dbReference type="AlphaFoldDB" id="A0A7Y0EX82"/>
<comment type="caution">
    <text evidence="1">The sequence shown here is derived from an EMBL/GenBank/DDBJ whole genome shotgun (WGS) entry which is preliminary data.</text>
</comment>
<reference evidence="1 2" key="1">
    <citation type="submission" date="2020-02" db="EMBL/GenBank/DDBJ databases">
        <title>Characterization of phylogenetic diversity of novel bifidobacterial species isolated in Czech ZOOs.</title>
        <authorList>
            <person name="Lugli G.A."/>
            <person name="Vera N.B."/>
            <person name="Ventura M."/>
        </authorList>
    </citation>
    <scope>NUCLEOTIDE SEQUENCE [LARGE SCALE GENOMIC DNA]</scope>
    <source>
        <strain evidence="1 2">DSM 109959</strain>
    </source>
</reference>
<proteinExistence type="predicted"/>
<dbReference type="EMBL" id="JAAIIG010000003">
    <property type="protein sequence ID" value="NMM98082.1"/>
    <property type="molecule type" value="Genomic_DNA"/>
</dbReference>
<gene>
    <name evidence="1" type="ORF">G1C97_1031</name>
</gene>
<protein>
    <submittedName>
        <fullName evidence="1">Uncharacterized protein</fullName>
    </submittedName>
</protein>
<accession>A0A7Y0EX82</accession>
<organism evidence="1 2">
    <name type="scientific">Bifidobacterium olomucense</name>
    <dbReference type="NCBI Taxonomy" id="2675324"/>
    <lineage>
        <taxon>Bacteria</taxon>
        <taxon>Bacillati</taxon>
        <taxon>Actinomycetota</taxon>
        <taxon>Actinomycetes</taxon>
        <taxon>Bifidobacteriales</taxon>
        <taxon>Bifidobacteriaceae</taxon>
        <taxon>Bifidobacterium</taxon>
    </lineage>
</organism>
<name>A0A7Y0EX82_9BIFI</name>
<dbReference type="Proteomes" id="UP000543419">
    <property type="component" value="Unassembled WGS sequence"/>
</dbReference>